<dbReference type="EMBL" id="DVAD01000009">
    <property type="protein sequence ID" value="HIJ99527.1"/>
    <property type="molecule type" value="Genomic_DNA"/>
</dbReference>
<evidence type="ECO:0008006" key="4">
    <source>
        <dbReference type="Google" id="ProtNLM"/>
    </source>
</evidence>
<evidence type="ECO:0000313" key="3">
    <source>
        <dbReference type="Proteomes" id="UP000604391"/>
    </source>
</evidence>
<dbReference type="Gene3D" id="2.60.40.10">
    <property type="entry name" value="Immunoglobulins"/>
    <property type="match status" value="1"/>
</dbReference>
<comment type="caution">
    <text evidence="2">The sequence shown here is derived from an EMBL/GenBank/DDBJ whole genome shotgun (WGS) entry which is preliminary data.</text>
</comment>
<reference evidence="2 3" key="1">
    <citation type="journal article" name="Nat. Commun.">
        <title>Undinarchaeota illuminate DPANN phylogeny and the impact of gene transfer on archaeal evolution.</title>
        <authorList>
            <person name="Dombrowski N."/>
            <person name="Williams T.A."/>
            <person name="Sun J."/>
            <person name="Woodcroft B.J."/>
            <person name="Lee J.H."/>
            <person name="Minh B.Q."/>
            <person name="Rinke C."/>
            <person name="Spang A."/>
        </authorList>
    </citation>
    <scope>NUCLEOTIDE SEQUENCE [LARGE SCALE GENOMIC DNA]</scope>
    <source>
        <strain evidence="2">MAG_bin17</strain>
    </source>
</reference>
<evidence type="ECO:0000256" key="1">
    <source>
        <dbReference type="SAM" id="Phobius"/>
    </source>
</evidence>
<sequence length="491" mass="53249">MKLKIIIATFVLFLVLASPILAEGNLQTPRTGDAFNPGDSLLITGSLTSSSSVAGATVEIYAYSRELNQRIPILSKFYSFTEDIPVTISQVNQGVLSWTVSQDSRSSGDWVIYTNVSKGVQVYSLTSSGEFEVSSELSLSYGVNAYKFNLGESLTVTGTVLGIGRNPVDGTAKISFLETVLGTSYMDFSDISGGYFVYSKAFTSSSDEGSFDVTISAEDGSNNSALSGTFSVTVTNDLSLSCVISTKDIEPGGTISITGELKDIHGNTLSGVSVTGLITDPASADTLRQDGVTDGNGRYGLDFTLPKLGMAGIYRVSVDAADSSGNEGQCDMSFDLEGSRSLKADQFKLNGTRHYPGDDIILDVKIENDGNVDIDGVIKLYFGDDEVHTFDISIERAETKEISETFSLDTNPGTHIVKLLVIVQGQTLLEKSLDSTVDVLERKEPEKFKLKTSHIISGLIIFLIAYVIIFYWKDARDYLWQRQHRGHLKKH</sequence>
<feature type="transmembrane region" description="Helical" evidence="1">
    <location>
        <begin position="455"/>
        <end position="472"/>
    </location>
</feature>
<evidence type="ECO:0000313" key="2">
    <source>
        <dbReference type="EMBL" id="HIJ99527.1"/>
    </source>
</evidence>
<proteinExistence type="predicted"/>
<dbReference type="InterPro" id="IPR013783">
    <property type="entry name" value="Ig-like_fold"/>
</dbReference>
<keyword evidence="1" id="KW-0812">Transmembrane</keyword>
<keyword evidence="3" id="KW-1185">Reference proteome</keyword>
<gene>
    <name evidence="2" type="ORF">H1011_01725</name>
</gene>
<keyword evidence="1" id="KW-1133">Transmembrane helix</keyword>
<organism evidence="2 3">
    <name type="scientific">Candidatus Undinarchaeum marinum</name>
    <dbReference type="NCBI Taxonomy" id="2756141"/>
    <lineage>
        <taxon>Archaea</taxon>
        <taxon>Candidatus Undinarchaeota</taxon>
        <taxon>Candidatus Undinarchaeia</taxon>
        <taxon>Candidatus Undinarchaeales</taxon>
        <taxon>Candidatus Undinarchaeaceae</taxon>
        <taxon>Candidatus Undinarchaeum</taxon>
    </lineage>
</organism>
<protein>
    <recommendedName>
        <fullName evidence="4">CARDB domain-containing protein</fullName>
    </recommendedName>
</protein>
<dbReference type="Proteomes" id="UP000604391">
    <property type="component" value="Unassembled WGS sequence"/>
</dbReference>
<keyword evidence="1" id="KW-0472">Membrane</keyword>
<accession>A0A832XL76</accession>
<dbReference type="AlphaFoldDB" id="A0A832XL76"/>
<name>A0A832XL76_9ARCH</name>